<keyword evidence="1" id="KW-1133">Transmembrane helix</keyword>
<keyword evidence="1" id="KW-0472">Membrane</keyword>
<evidence type="ECO:0000313" key="2">
    <source>
        <dbReference type="EMBL" id="SVD06402.1"/>
    </source>
</evidence>
<name>A0A382SA12_9ZZZZ</name>
<dbReference type="AlphaFoldDB" id="A0A382SA12"/>
<evidence type="ECO:0008006" key="3">
    <source>
        <dbReference type="Google" id="ProtNLM"/>
    </source>
</evidence>
<reference evidence="2" key="1">
    <citation type="submission" date="2018-05" db="EMBL/GenBank/DDBJ databases">
        <authorList>
            <person name="Lanie J.A."/>
            <person name="Ng W.-L."/>
            <person name="Kazmierczak K.M."/>
            <person name="Andrzejewski T.M."/>
            <person name="Davidsen T.M."/>
            <person name="Wayne K.J."/>
            <person name="Tettelin H."/>
            <person name="Glass J.I."/>
            <person name="Rusch D."/>
            <person name="Podicherti R."/>
            <person name="Tsui H.-C.T."/>
            <person name="Winkler M.E."/>
        </authorList>
    </citation>
    <scope>NUCLEOTIDE SEQUENCE</scope>
</reference>
<dbReference type="EMBL" id="UINC01127347">
    <property type="protein sequence ID" value="SVD06402.1"/>
    <property type="molecule type" value="Genomic_DNA"/>
</dbReference>
<proteinExistence type="predicted"/>
<keyword evidence="1" id="KW-0812">Transmembrane</keyword>
<evidence type="ECO:0000256" key="1">
    <source>
        <dbReference type="SAM" id="Phobius"/>
    </source>
</evidence>
<protein>
    <recommendedName>
        <fullName evidence="3">FeoB-associated Cys-rich membrane protein</fullName>
    </recommendedName>
</protein>
<organism evidence="2">
    <name type="scientific">marine metagenome</name>
    <dbReference type="NCBI Taxonomy" id="408172"/>
    <lineage>
        <taxon>unclassified sequences</taxon>
        <taxon>metagenomes</taxon>
        <taxon>ecological metagenomes</taxon>
    </lineage>
</organism>
<gene>
    <name evidence="2" type="ORF">METZ01_LOCUS359256</name>
</gene>
<sequence length="65" mass="7037">MGVQDLFTYLIVGIAALVAARSFLRQFTAKGGTGCSKCPQCRPEKSAGETETLIEIEQNELTKSE</sequence>
<feature type="transmembrane region" description="Helical" evidence="1">
    <location>
        <begin position="6"/>
        <end position="24"/>
    </location>
</feature>
<accession>A0A382SA12</accession>